<keyword evidence="3" id="KW-1185">Reference proteome</keyword>
<protein>
    <submittedName>
        <fullName evidence="2">Uncharacterized protein</fullName>
    </submittedName>
</protein>
<sequence>MERRVVIFSSHTKPRRSLRRFLPRGTEGVNEVPSRQAAHVATPLTGRPPLPGTSRSHLPPLPPGDTASVCVLTTVAAARGSAQRHSIRAAVTCRRDTVTATLPSCPLLHLLPQVFGVYE</sequence>
<accession>A0AAW0SY39</accession>
<organism evidence="2 3">
    <name type="scientific">Scylla paramamosain</name>
    <name type="common">Mud crab</name>
    <dbReference type="NCBI Taxonomy" id="85552"/>
    <lineage>
        <taxon>Eukaryota</taxon>
        <taxon>Metazoa</taxon>
        <taxon>Ecdysozoa</taxon>
        <taxon>Arthropoda</taxon>
        <taxon>Crustacea</taxon>
        <taxon>Multicrustacea</taxon>
        <taxon>Malacostraca</taxon>
        <taxon>Eumalacostraca</taxon>
        <taxon>Eucarida</taxon>
        <taxon>Decapoda</taxon>
        <taxon>Pleocyemata</taxon>
        <taxon>Brachyura</taxon>
        <taxon>Eubrachyura</taxon>
        <taxon>Portunoidea</taxon>
        <taxon>Portunidae</taxon>
        <taxon>Portuninae</taxon>
        <taxon>Scylla</taxon>
    </lineage>
</organism>
<name>A0AAW0SY39_SCYPA</name>
<evidence type="ECO:0000256" key="1">
    <source>
        <dbReference type="SAM" id="MobiDB-lite"/>
    </source>
</evidence>
<dbReference type="AlphaFoldDB" id="A0AAW0SY39"/>
<comment type="caution">
    <text evidence="2">The sequence shown here is derived from an EMBL/GenBank/DDBJ whole genome shotgun (WGS) entry which is preliminary data.</text>
</comment>
<feature type="region of interest" description="Disordered" evidence="1">
    <location>
        <begin position="17"/>
        <end position="62"/>
    </location>
</feature>
<gene>
    <name evidence="2" type="ORF">O3P69_016747</name>
</gene>
<dbReference type="Proteomes" id="UP001487740">
    <property type="component" value="Unassembled WGS sequence"/>
</dbReference>
<proteinExistence type="predicted"/>
<evidence type="ECO:0000313" key="3">
    <source>
        <dbReference type="Proteomes" id="UP001487740"/>
    </source>
</evidence>
<reference evidence="2 3" key="1">
    <citation type="submission" date="2023-03" db="EMBL/GenBank/DDBJ databases">
        <title>High-quality genome of Scylla paramamosain provides insights in environmental adaptation.</title>
        <authorList>
            <person name="Zhang L."/>
        </authorList>
    </citation>
    <scope>NUCLEOTIDE SEQUENCE [LARGE SCALE GENOMIC DNA]</scope>
    <source>
        <strain evidence="2">LZ_2023a</strain>
        <tissue evidence="2">Muscle</tissue>
    </source>
</reference>
<dbReference type="EMBL" id="JARAKH010000042">
    <property type="protein sequence ID" value="KAK8380344.1"/>
    <property type="molecule type" value="Genomic_DNA"/>
</dbReference>
<evidence type="ECO:0000313" key="2">
    <source>
        <dbReference type="EMBL" id="KAK8380344.1"/>
    </source>
</evidence>